<protein>
    <submittedName>
        <fullName evidence="2">Uncharacterized protein</fullName>
    </submittedName>
</protein>
<name>A0A367LDD7_9HYPO</name>
<sequence>MKFLALTMAALASVAAAGWECKPATYACTFENGKYGWKVCNTSGKWVVGGHCRDTQYCELNEDNGSPYCLP</sequence>
<dbReference type="Proteomes" id="UP000253664">
    <property type="component" value="Unassembled WGS sequence"/>
</dbReference>
<keyword evidence="3" id="KW-1185">Reference proteome</keyword>
<dbReference type="AlphaFoldDB" id="A0A367LDD7"/>
<evidence type="ECO:0000313" key="3">
    <source>
        <dbReference type="Proteomes" id="UP000253664"/>
    </source>
</evidence>
<comment type="caution">
    <text evidence="2">The sequence shown here is derived from an EMBL/GenBank/DDBJ whole genome shotgun (WGS) entry which is preliminary data.</text>
</comment>
<dbReference type="EMBL" id="LKCN02000007">
    <property type="protein sequence ID" value="RCI12430.1"/>
    <property type="molecule type" value="Genomic_DNA"/>
</dbReference>
<gene>
    <name evidence="2" type="ORF">L249_0986</name>
</gene>
<dbReference type="OrthoDB" id="4611802at2759"/>
<keyword evidence="1" id="KW-0732">Signal</keyword>
<feature type="signal peptide" evidence="1">
    <location>
        <begin position="1"/>
        <end position="16"/>
    </location>
</feature>
<organism evidence="2 3">
    <name type="scientific">Ophiocordyceps polyrhachis-furcata BCC 54312</name>
    <dbReference type="NCBI Taxonomy" id="1330021"/>
    <lineage>
        <taxon>Eukaryota</taxon>
        <taxon>Fungi</taxon>
        <taxon>Dikarya</taxon>
        <taxon>Ascomycota</taxon>
        <taxon>Pezizomycotina</taxon>
        <taxon>Sordariomycetes</taxon>
        <taxon>Hypocreomycetidae</taxon>
        <taxon>Hypocreales</taxon>
        <taxon>Ophiocordycipitaceae</taxon>
        <taxon>Ophiocordyceps</taxon>
    </lineage>
</organism>
<proteinExistence type="predicted"/>
<evidence type="ECO:0000313" key="2">
    <source>
        <dbReference type="EMBL" id="RCI12430.1"/>
    </source>
</evidence>
<feature type="chain" id="PRO_5016669716" evidence="1">
    <location>
        <begin position="17"/>
        <end position="71"/>
    </location>
</feature>
<accession>A0A367LDD7</accession>
<evidence type="ECO:0000256" key="1">
    <source>
        <dbReference type="SAM" id="SignalP"/>
    </source>
</evidence>
<reference evidence="2 3" key="1">
    <citation type="journal article" date="2015" name="BMC Genomics">
        <title>Insights from the genome of Ophiocordyceps polyrhachis-furcata to pathogenicity and host specificity in insect fungi.</title>
        <authorList>
            <person name="Wichadakul D."/>
            <person name="Kobmoo N."/>
            <person name="Ingsriswang S."/>
            <person name="Tangphatsornruang S."/>
            <person name="Chantasingh D."/>
            <person name="Luangsa-ard J.J."/>
            <person name="Eurwilaichitr L."/>
        </authorList>
    </citation>
    <scope>NUCLEOTIDE SEQUENCE [LARGE SCALE GENOMIC DNA]</scope>
    <source>
        <strain evidence="2 3">BCC 54312</strain>
    </source>
</reference>